<evidence type="ECO:0000256" key="1">
    <source>
        <dbReference type="SAM" id="SignalP"/>
    </source>
</evidence>
<evidence type="ECO:0000313" key="3">
    <source>
        <dbReference type="Proteomes" id="UP000624244"/>
    </source>
</evidence>
<sequence length="75" mass="7730">MKYFTLVTITTIVAFATAHPAAQGIGQSVVACSRICAGPSLSCSGDEFVQHTGVSIAIFHAGETTLNAQTTWGGE</sequence>
<protein>
    <submittedName>
        <fullName evidence="2">Uncharacterized protein</fullName>
    </submittedName>
</protein>
<dbReference type="PROSITE" id="PS51257">
    <property type="entry name" value="PROKAR_LIPOPROTEIN"/>
    <property type="match status" value="1"/>
</dbReference>
<gene>
    <name evidence="2" type="ORF">GGP41_005898</name>
</gene>
<feature type="chain" id="PRO_5034193301" evidence="1">
    <location>
        <begin position="19"/>
        <end position="75"/>
    </location>
</feature>
<dbReference type="EMBL" id="WNKQ01000011">
    <property type="protein sequence ID" value="KAF5848505.1"/>
    <property type="molecule type" value="Genomic_DNA"/>
</dbReference>
<keyword evidence="1" id="KW-0732">Signal</keyword>
<dbReference type="Proteomes" id="UP000624244">
    <property type="component" value="Unassembled WGS sequence"/>
</dbReference>
<evidence type="ECO:0000313" key="2">
    <source>
        <dbReference type="EMBL" id="KAF5848505.1"/>
    </source>
</evidence>
<reference evidence="2" key="1">
    <citation type="submission" date="2019-11" db="EMBL/GenBank/DDBJ databases">
        <title>Bipolaris sorokiniana Genome sequencing.</title>
        <authorList>
            <person name="Wang H."/>
        </authorList>
    </citation>
    <scope>NUCLEOTIDE SEQUENCE</scope>
</reference>
<dbReference type="AlphaFoldDB" id="A0A8H6DVY8"/>
<name>A0A8H6DVY8_COCSA</name>
<comment type="caution">
    <text evidence="2">The sequence shown here is derived from an EMBL/GenBank/DDBJ whole genome shotgun (WGS) entry which is preliminary data.</text>
</comment>
<proteinExistence type="predicted"/>
<feature type="signal peptide" evidence="1">
    <location>
        <begin position="1"/>
        <end position="18"/>
    </location>
</feature>
<organism evidence="2 3">
    <name type="scientific">Cochliobolus sativus</name>
    <name type="common">Common root rot and spot blotch fungus</name>
    <name type="synonym">Bipolaris sorokiniana</name>
    <dbReference type="NCBI Taxonomy" id="45130"/>
    <lineage>
        <taxon>Eukaryota</taxon>
        <taxon>Fungi</taxon>
        <taxon>Dikarya</taxon>
        <taxon>Ascomycota</taxon>
        <taxon>Pezizomycotina</taxon>
        <taxon>Dothideomycetes</taxon>
        <taxon>Pleosporomycetidae</taxon>
        <taxon>Pleosporales</taxon>
        <taxon>Pleosporineae</taxon>
        <taxon>Pleosporaceae</taxon>
        <taxon>Bipolaris</taxon>
    </lineage>
</organism>
<accession>A0A8H6DVY8</accession>